<dbReference type="PROSITE" id="PS00197">
    <property type="entry name" value="2FE2S_FER_1"/>
    <property type="match status" value="1"/>
</dbReference>
<keyword evidence="2" id="KW-0285">Flavoprotein</keyword>
<dbReference type="CDD" id="cd00207">
    <property type="entry name" value="fer2"/>
    <property type="match status" value="1"/>
</dbReference>
<feature type="domain" description="FAD-binding FR-type" evidence="6">
    <location>
        <begin position="97"/>
        <end position="195"/>
    </location>
</feature>
<evidence type="ECO:0000256" key="3">
    <source>
        <dbReference type="ARBA" id="ARBA00022827"/>
    </source>
</evidence>
<dbReference type="InterPro" id="IPR006058">
    <property type="entry name" value="2Fe2S_fd_BS"/>
</dbReference>
<evidence type="ECO:0000313" key="8">
    <source>
        <dbReference type="Proteomes" id="UP000267268"/>
    </source>
</evidence>
<dbReference type="OrthoDB" id="9789468at2"/>
<protein>
    <submittedName>
        <fullName evidence="7">2Fe-2S iron-sulfur cluster binding domain-containing protein</fullName>
    </submittedName>
</protein>
<dbReference type="PANTHER" id="PTHR43644">
    <property type="entry name" value="NA(+)-TRANSLOCATING NADH-QUINONE REDUCTASE SUBUNIT"/>
    <property type="match status" value="1"/>
</dbReference>
<dbReference type="GO" id="GO:0051537">
    <property type="term" value="F:2 iron, 2 sulfur cluster binding"/>
    <property type="evidence" value="ECO:0007669"/>
    <property type="project" value="InterPro"/>
</dbReference>
<organism evidence="7 8">
    <name type="scientific">Flammeovirga pectinis</name>
    <dbReference type="NCBI Taxonomy" id="2494373"/>
    <lineage>
        <taxon>Bacteria</taxon>
        <taxon>Pseudomonadati</taxon>
        <taxon>Bacteroidota</taxon>
        <taxon>Cytophagia</taxon>
        <taxon>Cytophagales</taxon>
        <taxon>Flammeovirgaceae</taxon>
        <taxon>Flammeovirga</taxon>
    </lineage>
</organism>
<dbReference type="InterPro" id="IPR039261">
    <property type="entry name" value="FNR_nucleotide-bd"/>
</dbReference>
<evidence type="ECO:0000256" key="1">
    <source>
        <dbReference type="ARBA" id="ARBA00022448"/>
    </source>
</evidence>
<dbReference type="SUPFAM" id="SSF63380">
    <property type="entry name" value="Riboflavin synthase domain-like"/>
    <property type="match status" value="1"/>
</dbReference>
<gene>
    <name evidence="7" type="ORF">EI427_04720</name>
</gene>
<dbReference type="Gene3D" id="2.40.30.10">
    <property type="entry name" value="Translation factors"/>
    <property type="match status" value="1"/>
</dbReference>
<evidence type="ECO:0000259" key="5">
    <source>
        <dbReference type="PROSITE" id="PS51085"/>
    </source>
</evidence>
<dbReference type="InterPro" id="IPR017938">
    <property type="entry name" value="Riboflavin_synthase-like_b-brl"/>
</dbReference>
<evidence type="ECO:0000256" key="4">
    <source>
        <dbReference type="ARBA" id="ARBA00023004"/>
    </source>
</evidence>
<dbReference type="Gene3D" id="3.40.50.80">
    <property type="entry name" value="Nucleotide-binding domain of ferredoxin-NADP reductase (FNR) module"/>
    <property type="match status" value="1"/>
</dbReference>
<dbReference type="Proteomes" id="UP000267268">
    <property type="component" value="Chromosome 1"/>
</dbReference>
<dbReference type="AlphaFoldDB" id="A0A3Q9FP31"/>
<dbReference type="Pfam" id="PF00111">
    <property type="entry name" value="Fer2"/>
    <property type="match status" value="1"/>
</dbReference>
<keyword evidence="1" id="KW-0813">Transport</keyword>
<reference evidence="7 8" key="1">
    <citation type="submission" date="2018-12" db="EMBL/GenBank/DDBJ databases">
        <title>Flammeovirga pectinis sp. nov., isolated from the gut of the Korean scallop, Patinopecten yessoensis.</title>
        <authorList>
            <person name="Bae J.-W."/>
            <person name="Jeong Y.-S."/>
            <person name="Kang W."/>
        </authorList>
    </citation>
    <scope>NUCLEOTIDE SEQUENCE [LARGE SCALE GENOMIC DNA]</scope>
    <source>
        <strain evidence="7 8">L12M1</strain>
    </source>
</reference>
<dbReference type="SUPFAM" id="SSF54292">
    <property type="entry name" value="2Fe-2S ferredoxin-like"/>
    <property type="match status" value="1"/>
</dbReference>
<evidence type="ECO:0000256" key="2">
    <source>
        <dbReference type="ARBA" id="ARBA00022630"/>
    </source>
</evidence>
<keyword evidence="4" id="KW-0408">Iron</keyword>
<dbReference type="KEGG" id="fll:EI427_04720"/>
<dbReference type="InterPro" id="IPR001041">
    <property type="entry name" value="2Fe-2S_ferredoxin-type"/>
</dbReference>
<evidence type="ECO:0000313" key="7">
    <source>
        <dbReference type="EMBL" id="AZQ61556.1"/>
    </source>
</evidence>
<dbReference type="GO" id="GO:0016491">
    <property type="term" value="F:oxidoreductase activity"/>
    <property type="evidence" value="ECO:0007669"/>
    <property type="project" value="InterPro"/>
</dbReference>
<dbReference type="EMBL" id="CP034562">
    <property type="protein sequence ID" value="AZQ61556.1"/>
    <property type="molecule type" value="Genomic_DNA"/>
</dbReference>
<sequence length="328" mass="37386">MYSIKLRNNTTFTASDNETIFEAAKKNNIHLEHSCLKARCSACKVKVVDGETEVIENDLILSNNERKEGYILSCNTKALSDVILDIEDLGNIELFESKIVPAKINAIDKLTDDVIQVELRLPPTVNFKFNPGQYINLIKGTTKRSYSIAEVRTDKTLVFYIKNYESGVMSKYWFNEAKPNDLLRMEGPLGTFFYRPKENIENIIFLGTGTGIAPINAILQNFDQNPQLIEGKNIIIYFGARFEKDLFWTNSFKNINIKFIPVLSKPCASWKGESGYIQDLLIKDQYNLVFSQVFACGSDQMIKSAKQLLIQHQLDEMNFYSDAFICSN</sequence>
<dbReference type="Pfam" id="PF00970">
    <property type="entry name" value="FAD_binding_6"/>
    <property type="match status" value="1"/>
</dbReference>
<evidence type="ECO:0000259" key="6">
    <source>
        <dbReference type="PROSITE" id="PS51384"/>
    </source>
</evidence>
<dbReference type="PANTHER" id="PTHR43644:SF1">
    <property type="entry name" value="NAD(P)H-FLAVIN REDUCTASE"/>
    <property type="match status" value="1"/>
</dbReference>
<dbReference type="InterPro" id="IPR036010">
    <property type="entry name" value="2Fe-2S_ferredoxin-like_sf"/>
</dbReference>
<dbReference type="InterPro" id="IPR008333">
    <property type="entry name" value="Cbr1-like_FAD-bd_dom"/>
</dbReference>
<dbReference type="SUPFAM" id="SSF52343">
    <property type="entry name" value="Ferredoxin reductase-like, C-terminal NADP-linked domain"/>
    <property type="match status" value="1"/>
</dbReference>
<dbReference type="Pfam" id="PF00175">
    <property type="entry name" value="NAD_binding_1"/>
    <property type="match status" value="1"/>
</dbReference>
<dbReference type="PRINTS" id="PR00371">
    <property type="entry name" value="FPNCR"/>
</dbReference>
<dbReference type="PRINTS" id="PR00410">
    <property type="entry name" value="PHEHYDRXLASE"/>
</dbReference>
<dbReference type="RefSeq" id="WP_126612161.1">
    <property type="nucleotide sequence ID" value="NZ_CP034562.1"/>
</dbReference>
<dbReference type="InterPro" id="IPR001709">
    <property type="entry name" value="Flavoprot_Pyr_Nucl_cyt_Rdtase"/>
</dbReference>
<dbReference type="Gene3D" id="3.10.20.30">
    <property type="match status" value="1"/>
</dbReference>
<proteinExistence type="predicted"/>
<dbReference type="PROSITE" id="PS51085">
    <property type="entry name" value="2FE2S_FER_2"/>
    <property type="match status" value="1"/>
</dbReference>
<keyword evidence="8" id="KW-1185">Reference proteome</keyword>
<dbReference type="PROSITE" id="PS51384">
    <property type="entry name" value="FAD_FR"/>
    <property type="match status" value="1"/>
</dbReference>
<dbReference type="InterPro" id="IPR001433">
    <property type="entry name" value="OxRdtase_FAD/NAD-bd"/>
</dbReference>
<dbReference type="InterPro" id="IPR017927">
    <property type="entry name" value="FAD-bd_FR_type"/>
</dbReference>
<accession>A0A3Q9FP31</accession>
<keyword evidence="3" id="KW-0274">FAD</keyword>
<feature type="domain" description="2Fe-2S ferredoxin-type" evidence="5">
    <location>
        <begin position="2"/>
        <end position="90"/>
    </location>
</feature>
<name>A0A3Q9FP31_9BACT</name>
<dbReference type="InterPro" id="IPR012675">
    <property type="entry name" value="Beta-grasp_dom_sf"/>
</dbReference>